<evidence type="ECO:0000256" key="2">
    <source>
        <dbReference type="SAM" id="Phobius"/>
    </source>
</evidence>
<reference evidence="3" key="2">
    <citation type="submission" date="2014-06" db="EMBL/GenBank/DDBJ databases">
        <title>The complete genome of Blastobotrys (Arxula) adeninivorans LS3 - a yeast of biotechnological interest.</title>
        <authorList>
            <person name="Kunze G."/>
            <person name="Gaillardin C."/>
            <person name="Czernicka M."/>
            <person name="Durrens P."/>
            <person name="Martin T."/>
            <person name="Boer E."/>
            <person name="Gabaldon T."/>
            <person name="Cruz J."/>
            <person name="Talla E."/>
            <person name="Marck C."/>
            <person name="Goffeau A."/>
            <person name="Barbe V."/>
            <person name="Baret P."/>
            <person name="Baronian K."/>
            <person name="Beier S."/>
            <person name="Bleykasten C."/>
            <person name="Bode R."/>
            <person name="Casaregola S."/>
            <person name="Despons L."/>
            <person name="Fairhead C."/>
            <person name="Giersberg M."/>
            <person name="Gierski P."/>
            <person name="Hahnel U."/>
            <person name="Hartmann A."/>
            <person name="Jankowska D."/>
            <person name="Jubin C."/>
            <person name="Jung P."/>
            <person name="Lafontaine I."/>
            <person name="Leh-Louis V."/>
            <person name="Lemaire M."/>
            <person name="Marcet-Houben M."/>
            <person name="Mascher M."/>
            <person name="Morel G."/>
            <person name="Richard G.-F."/>
            <person name="Riechen J."/>
            <person name="Sacerdot C."/>
            <person name="Sarkar A."/>
            <person name="Savel G."/>
            <person name="Schacherer J."/>
            <person name="Sherman D."/>
            <person name="Straub M.-L."/>
            <person name="Stein N."/>
            <person name="Thierry A."/>
            <person name="Trautwein-Schult A."/>
            <person name="Westhof E."/>
            <person name="Worch S."/>
            <person name="Dujon B."/>
            <person name="Souciet J.-L."/>
            <person name="Wincker P."/>
            <person name="Scholz U."/>
            <person name="Neuveglise N."/>
        </authorList>
    </citation>
    <scope>NUCLEOTIDE SEQUENCE</scope>
    <source>
        <strain evidence="3">LS3</strain>
    </source>
</reference>
<dbReference type="PANTHER" id="PTHR36414:SF1">
    <property type="entry name" value="PROTEIN SUR7"/>
    <property type="match status" value="1"/>
</dbReference>
<dbReference type="Pfam" id="PF06687">
    <property type="entry name" value="SUR7"/>
    <property type="match status" value="1"/>
</dbReference>
<feature type="transmembrane region" description="Helical" evidence="2">
    <location>
        <begin position="183"/>
        <end position="203"/>
    </location>
</feature>
<evidence type="ECO:0000313" key="3">
    <source>
        <dbReference type="EMBL" id="CDP38610.1"/>
    </source>
</evidence>
<dbReference type="GO" id="GO:0005886">
    <property type="term" value="C:plasma membrane"/>
    <property type="evidence" value="ECO:0007669"/>
    <property type="project" value="InterPro"/>
</dbReference>
<dbReference type="GO" id="GO:0006897">
    <property type="term" value="P:endocytosis"/>
    <property type="evidence" value="ECO:0007669"/>
    <property type="project" value="TreeGrafter"/>
</dbReference>
<reference evidence="3" key="1">
    <citation type="submission" date="2014-02" db="EMBL/GenBank/DDBJ databases">
        <authorList>
            <person name="Genoscope - CEA"/>
        </authorList>
    </citation>
    <scope>NUCLEOTIDE SEQUENCE</scope>
    <source>
        <strain evidence="3">LS3</strain>
    </source>
</reference>
<dbReference type="AlphaFoldDB" id="A0A060TBZ4"/>
<feature type="compositionally biased region" description="Low complexity" evidence="1">
    <location>
        <begin position="223"/>
        <end position="239"/>
    </location>
</feature>
<dbReference type="PANTHER" id="PTHR36414">
    <property type="entry name" value="PROTEIN SUR7"/>
    <property type="match status" value="1"/>
</dbReference>
<organism evidence="3">
    <name type="scientific">Blastobotrys adeninivorans</name>
    <name type="common">Yeast</name>
    <name type="synonym">Arxula adeninivorans</name>
    <dbReference type="NCBI Taxonomy" id="409370"/>
    <lineage>
        <taxon>Eukaryota</taxon>
        <taxon>Fungi</taxon>
        <taxon>Dikarya</taxon>
        <taxon>Ascomycota</taxon>
        <taxon>Saccharomycotina</taxon>
        <taxon>Dipodascomycetes</taxon>
        <taxon>Dipodascales</taxon>
        <taxon>Trichomonascaceae</taxon>
        <taxon>Blastobotrys</taxon>
    </lineage>
</organism>
<accession>A0A060TBZ4</accession>
<evidence type="ECO:0000256" key="1">
    <source>
        <dbReference type="SAM" id="MobiDB-lite"/>
    </source>
</evidence>
<dbReference type="InterPro" id="IPR009571">
    <property type="entry name" value="SUR7/Rim9-like_fungi"/>
</dbReference>
<sequence>MAIFRSLLGATSLVFNAGAILLLFFIVLAGSTNTTPLNQFYWLQADTSAIPGAPDQTRWTNYGYCGVQNGKNSNCSSNKPDFAFQPDVTFHTTQGVPQDFITNHDTYYYLSRFAWPFYLIALFFLVVGFFLNFFAICSRLGSALSSLSTFVAWLFTITASCLETAVFVMARNKFDSAKLGVKLFAFTWTATALLTLTFIFLTCGCCTGGARRNDPYANEKSSFRGASSRSNSRRGFFSVRNREPEYAGSEAYAADTQGGAVQPVSSYERGA</sequence>
<dbReference type="EMBL" id="HG937694">
    <property type="protein sequence ID" value="CDP38610.1"/>
    <property type="molecule type" value="Genomic_DNA"/>
</dbReference>
<dbReference type="PhylomeDB" id="A0A060TBZ4"/>
<dbReference type="GO" id="GO:0030866">
    <property type="term" value="P:cortical actin cytoskeleton organization"/>
    <property type="evidence" value="ECO:0007669"/>
    <property type="project" value="TreeGrafter"/>
</dbReference>
<keyword evidence="2" id="KW-0472">Membrane</keyword>
<dbReference type="GO" id="GO:0031505">
    <property type="term" value="P:fungal-type cell wall organization"/>
    <property type="evidence" value="ECO:0007669"/>
    <property type="project" value="TreeGrafter"/>
</dbReference>
<dbReference type="GO" id="GO:0005938">
    <property type="term" value="C:cell cortex"/>
    <property type="evidence" value="ECO:0007669"/>
    <property type="project" value="TreeGrafter"/>
</dbReference>
<dbReference type="GO" id="GO:0032185">
    <property type="term" value="P:septin cytoskeleton organization"/>
    <property type="evidence" value="ECO:0007669"/>
    <property type="project" value="TreeGrafter"/>
</dbReference>
<protein>
    <submittedName>
        <fullName evidence="3">ARAD1D38478p</fullName>
    </submittedName>
</protein>
<feature type="transmembrane region" description="Helical" evidence="2">
    <location>
        <begin position="115"/>
        <end position="138"/>
    </location>
</feature>
<feature type="transmembrane region" description="Helical" evidence="2">
    <location>
        <begin position="150"/>
        <end position="171"/>
    </location>
</feature>
<proteinExistence type="predicted"/>
<dbReference type="GO" id="GO:0045121">
    <property type="term" value="C:membrane raft"/>
    <property type="evidence" value="ECO:0007669"/>
    <property type="project" value="TreeGrafter"/>
</dbReference>
<feature type="transmembrane region" description="Helical" evidence="2">
    <location>
        <begin position="7"/>
        <end position="29"/>
    </location>
</feature>
<keyword evidence="2" id="KW-1133">Transmembrane helix</keyword>
<gene>
    <name evidence="3" type="ORF">GNLVRS02_ARAD1D38478g</name>
</gene>
<name>A0A060TBZ4_BLAAD</name>
<feature type="region of interest" description="Disordered" evidence="1">
    <location>
        <begin position="218"/>
        <end position="271"/>
    </location>
</feature>
<keyword evidence="2" id="KW-0812">Transmembrane</keyword>